<dbReference type="Pfam" id="PF26373">
    <property type="entry name" value="MamC"/>
    <property type="match status" value="1"/>
</dbReference>
<evidence type="ECO:0000313" key="4">
    <source>
        <dbReference type="Proteomes" id="UP000031843"/>
    </source>
</evidence>
<protein>
    <recommendedName>
        <fullName evidence="2">Glycine zipper domain-containing protein</fullName>
    </recommendedName>
</protein>
<dbReference type="Proteomes" id="UP000031843">
    <property type="component" value="Chromosome secondary"/>
</dbReference>
<dbReference type="InterPro" id="IPR039567">
    <property type="entry name" value="Gly-zipper"/>
</dbReference>
<feature type="compositionally biased region" description="Basic and acidic residues" evidence="1">
    <location>
        <begin position="55"/>
        <end position="66"/>
    </location>
</feature>
<dbReference type="EMBL" id="CP010537">
    <property type="protein sequence ID" value="AJG25009.1"/>
    <property type="molecule type" value="Genomic_DNA"/>
</dbReference>
<feature type="compositionally biased region" description="Polar residues" evidence="1">
    <location>
        <begin position="35"/>
        <end position="51"/>
    </location>
</feature>
<evidence type="ECO:0000259" key="2">
    <source>
        <dbReference type="Pfam" id="PF13488"/>
    </source>
</evidence>
<sequence>MKLRRDFFDCRSYRSFLDFLSRCLTLVGHASLQTQQPQPNCSLMPRSNKSNPKAAAEKGRGEKETKAAQLAKAQPVYQAANSRAREASAVLDKTISAVKKCNRSKRPLASKAGCHFEDALAGSFDANAVLAGSELRAVKDHYQHRVKDINIHRKGKVVKSYQAKNTADNAKAVLMGDYDSVGLVVPTDTVTSAKASLREKGQRWSKKEIPFAKKQASRADAAAKRLTDKISAGNVSSDKFTTDEMKRLARGDLVPLVRRKLILERRAAVKNGAIVGAVVGGTYSAVRQASRVRKGEVSAGRAFVEVAKATAVGAAEGGAWALGAQLLKEVVTKHAPKAWAKGTKVMRTAPALVLLADLSIKAYRRELTVASAIDSTVECGSAWAGAELGALAGSLVTPGLGTAAGALVGGLVGALGGERLFKALWRGKAAPTPARC</sequence>
<accession>A0A0C4YSU7</accession>
<feature type="domain" description="Glycine zipper" evidence="2">
    <location>
        <begin position="382"/>
        <end position="418"/>
    </location>
</feature>
<evidence type="ECO:0000256" key="1">
    <source>
        <dbReference type="SAM" id="MobiDB-lite"/>
    </source>
</evidence>
<dbReference type="KEGG" id="cbw:RR42_s3433"/>
<gene>
    <name evidence="3" type="ORF">RR42_s3433</name>
</gene>
<dbReference type="Pfam" id="PF13488">
    <property type="entry name" value="Gly-zipper_Omp"/>
    <property type="match status" value="1"/>
</dbReference>
<organism evidence="3 4">
    <name type="scientific">Cupriavidus basilensis</name>
    <dbReference type="NCBI Taxonomy" id="68895"/>
    <lineage>
        <taxon>Bacteria</taxon>
        <taxon>Pseudomonadati</taxon>
        <taxon>Pseudomonadota</taxon>
        <taxon>Betaproteobacteria</taxon>
        <taxon>Burkholderiales</taxon>
        <taxon>Burkholderiaceae</taxon>
        <taxon>Cupriavidus</taxon>
    </lineage>
</organism>
<feature type="region of interest" description="Disordered" evidence="1">
    <location>
        <begin position="35"/>
        <end position="66"/>
    </location>
</feature>
<keyword evidence="4" id="KW-1185">Reference proteome</keyword>
<dbReference type="AlphaFoldDB" id="A0A0C4YSU7"/>
<evidence type="ECO:0000313" key="3">
    <source>
        <dbReference type="EMBL" id="AJG25009.1"/>
    </source>
</evidence>
<dbReference type="InterPro" id="IPR058956">
    <property type="entry name" value="MamC"/>
</dbReference>
<reference evidence="3 4" key="1">
    <citation type="journal article" date="2015" name="Genome Announc.">
        <title>Complete Genome Sequence of Cupriavidus basilensis 4G11, Isolated from the Oak Ridge Field Research Center Site.</title>
        <authorList>
            <person name="Ray J."/>
            <person name="Waters R.J."/>
            <person name="Skerker J.M."/>
            <person name="Kuehl J.V."/>
            <person name="Price M.N."/>
            <person name="Huang J."/>
            <person name="Chakraborty R."/>
            <person name="Arkin A.P."/>
            <person name="Deutschbauer A."/>
        </authorList>
    </citation>
    <scope>NUCLEOTIDE SEQUENCE [LARGE SCALE GENOMIC DNA]</scope>
    <source>
        <strain evidence="3">4G11</strain>
    </source>
</reference>
<proteinExistence type="predicted"/>
<name>A0A0C4YSU7_9BURK</name>